<dbReference type="Gene3D" id="3.40.190.10">
    <property type="entry name" value="Periplasmic binding protein-like II"/>
    <property type="match status" value="1"/>
</dbReference>
<keyword evidence="1" id="KW-1003">Cell membrane</keyword>
<gene>
    <name evidence="6" type="ORF">Athai_52200</name>
</gene>
<dbReference type="KEGG" id="atl:Athai_52200"/>
<sequence>MLPAAPVAGNLGTCFDAAIQASHGQGVQAMRVRAMAAALVAGVLAVTASACSSGSDAKVPSDPSKVSGTVTMWIYPINEKIENTWWKSRIAAFEKKYSKVNVKVVVQPWANRDEQLTTAIAGGKGPDVVYLIPDQIPQYANTGALADVSDVVAKDKGDFRQNALAAMTYQDKLYGVPMLMSVTATVANKKVLAKAGIDAPPATWDEALADGAKLKKKGLYLTDYVASPDATLNQTFYPLLWQAGGTVLSPDGKKAAFNSPAGVKALTFVKTLVDRGYVPKDSLTVTPKPDQSVLCTGKAAFGFASATAEVTICPGYQASDWQVAAPLQESKSVSYGTVGGLSVLSGSKNAAAAKAWVQWISSPSQLKQFDLDHGYSSTRTSQGSLLADQPLVGESEKYLGDMKTGVTNAAAPRQLMDVIKPHLQAALLGKVSVKQALADAEKDANKQLARG</sequence>
<dbReference type="EMBL" id="AP023355">
    <property type="protein sequence ID" value="BCJ37717.1"/>
    <property type="molecule type" value="Genomic_DNA"/>
</dbReference>
<evidence type="ECO:0000256" key="2">
    <source>
        <dbReference type="ARBA" id="ARBA00022729"/>
    </source>
</evidence>
<dbReference type="Proteomes" id="UP000611640">
    <property type="component" value="Chromosome"/>
</dbReference>
<evidence type="ECO:0000313" key="7">
    <source>
        <dbReference type="Proteomes" id="UP000611640"/>
    </source>
</evidence>
<keyword evidence="2" id="KW-0732">Signal</keyword>
<accession>A0A7R7HYV7</accession>
<dbReference type="Pfam" id="PF01547">
    <property type="entry name" value="SBP_bac_1"/>
    <property type="match status" value="1"/>
</dbReference>
<keyword evidence="3" id="KW-0472">Membrane</keyword>
<dbReference type="InterPro" id="IPR006059">
    <property type="entry name" value="SBP"/>
</dbReference>
<keyword evidence="5" id="KW-0449">Lipoprotein</keyword>
<evidence type="ECO:0000256" key="5">
    <source>
        <dbReference type="ARBA" id="ARBA00023288"/>
    </source>
</evidence>
<dbReference type="CDD" id="cd13585">
    <property type="entry name" value="PBP2_TMBP_like"/>
    <property type="match status" value="1"/>
</dbReference>
<evidence type="ECO:0000256" key="4">
    <source>
        <dbReference type="ARBA" id="ARBA00023139"/>
    </source>
</evidence>
<reference evidence="6 7" key="1">
    <citation type="submission" date="2020-08" db="EMBL/GenBank/DDBJ databases">
        <title>Whole genome shotgun sequence of Actinocatenispora thailandica NBRC 105041.</title>
        <authorList>
            <person name="Komaki H."/>
            <person name="Tamura T."/>
        </authorList>
    </citation>
    <scope>NUCLEOTIDE SEQUENCE [LARGE SCALE GENOMIC DNA]</scope>
    <source>
        <strain evidence="6 7">NBRC 105041</strain>
    </source>
</reference>
<organism evidence="6 7">
    <name type="scientific">Actinocatenispora thailandica</name>
    <dbReference type="NCBI Taxonomy" id="227318"/>
    <lineage>
        <taxon>Bacteria</taxon>
        <taxon>Bacillati</taxon>
        <taxon>Actinomycetota</taxon>
        <taxon>Actinomycetes</taxon>
        <taxon>Micromonosporales</taxon>
        <taxon>Micromonosporaceae</taxon>
        <taxon>Actinocatenispora</taxon>
    </lineage>
</organism>
<name>A0A7R7HYV7_9ACTN</name>
<proteinExistence type="predicted"/>
<protein>
    <submittedName>
        <fullName evidence="6">Sugar ABC transporter substrate-binding protein</fullName>
    </submittedName>
</protein>
<keyword evidence="4" id="KW-0564">Palmitate</keyword>
<evidence type="ECO:0000313" key="6">
    <source>
        <dbReference type="EMBL" id="BCJ37717.1"/>
    </source>
</evidence>
<keyword evidence="7" id="KW-1185">Reference proteome</keyword>
<dbReference type="InterPro" id="IPR050490">
    <property type="entry name" value="Bact_solute-bd_prot1"/>
</dbReference>
<evidence type="ECO:0000256" key="3">
    <source>
        <dbReference type="ARBA" id="ARBA00023136"/>
    </source>
</evidence>
<dbReference type="PANTHER" id="PTHR43649">
    <property type="entry name" value="ARABINOSE-BINDING PROTEIN-RELATED"/>
    <property type="match status" value="1"/>
</dbReference>
<dbReference type="PANTHER" id="PTHR43649:SF33">
    <property type="entry name" value="POLYGALACTURONAN_RHAMNOGALACTURONAN-BINDING PROTEIN YTCQ"/>
    <property type="match status" value="1"/>
</dbReference>
<dbReference type="SUPFAM" id="SSF53850">
    <property type="entry name" value="Periplasmic binding protein-like II"/>
    <property type="match status" value="1"/>
</dbReference>
<evidence type="ECO:0000256" key="1">
    <source>
        <dbReference type="ARBA" id="ARBA00022475"/>
    </source>
</evidence>
<dbReference type="AlphaFoldDB" id="A0A7R7HYV7"/>